<dbReference type="InterPro" id="IPR007208">
    <property type="entry name" value="MrpF/PhaF-like"/>
</dbReference>
<dbReference type="PANTHER" id="PTHR34702:SF1">
    <property type="entry name" value="NA(+)_H(+) ANTIPORTER SUBUNIT F"/>
    <property type="match status" value="1"/>
</dbReference>
<keyword evidence="4 7" id="KW-0812">Transmembrane</keyword>
<keyword evidence="6 7" id="KW-0472">Membrane</keyword>
<organism evidence="8">
    <name type="scientific">marine sediment metagenome</name>
    <dbReference type="NCBI Taxonomy" id="412755"/>
    <lineage>
        <taxon>unclassified sequences</taxon>
        <taxon>metagenomes</taxon>
        <taxon>ecological metagenomes</taxon>
    </lineage>
</organism>
<reference evidence="8" key="1">
    <citation type="journal article" date="2014" name="Front. Microbiol.">
        <title>High frequency of phylogenetically diverse reductive dehalogenase-homologous genes in deep subseafloor sedimentary metagenomes.</title>
        <authorList>
            <person name="Kawai M."/>
            <person name="Futagami T."/>
            <person name="Toyoda A."/>
            <person name="Takaki Y."/>
            <person name="Nishi S."/>
            <person name="Hori S."/>
            <person name="Arai W."/>
            <person name="Tsubouchi T."/>
            <person name="Morono Y."/>
            <person name="Uchiyama I."/>
            <person name="Ito T."/>
            <person name="Fujiyama A."/>
            <person name="Inagaki F."/>
            <person name="Takami H."/>
        </authorList>
    </citation>
    <scope>NUCLEOTIDE SEQUENCE</scope>
    <source>
        <strain evidence="8">Expedition CK06-06</strain>
    </source>
</reference>
<keyword evidence="5 7" id="KW-1133">Transmembrane helix</keyword>
<dbReference type="GO" id="GO:0015385">
    <property type="term" value="F:sodium:proton antiporter activity"/>
    <property type="evidence" value="ECO:0007669"/>
    <property type="project" value="TreeGrafter"/>
</dbReference>
<sequence>MTADPNALAGLYQILGLILLCNLIAGIMRVIRGPTPFDRMIAVQFFGTVGVAFLLLLEKSAQMPALRDVALMLAILAPVATIAFVRAHEAAKRERP</sequence>
<evidence type="ECO:0000256" key="7">
    <source>
        <dbReference type="SAM" id="Phobius"/>
    </source>
</evidence>
<evidence type="ECO:0000256" key="6">
    <source>
        <dbReference type="ARBA" id="ARBA00023136"/>
    </source>
</evidence>
<feature type="transmembrane region" description="Helical" evidence="7">
    <location>
        <begin position="69"/>
        <end position="87"/>
    </location>
</feature>
<gene>
    <name evidence="8" type="ORF">S01H1_48318</name>
</gene>
<dbReference type="PANTHER" id="PTHR34702">
    <property type="entry name" value="NA(+)/H(+) ANTIPORTER SUBUNIT F1"/>
    <property type="match status" value="1"/>
</dbReference>
<evidence type="ECO:0000256" key="3">
    <source>
        <dbReference type="ARBA" id="ARBA00022475"/>
    </source>
</evidence>
<evidence type="ECO:0000256" key="2">
    <source>
        <dbReference type="ARBA" id="ARBA00022448"/>
    </source>
</evidence>
<feature type="transmembrane region" description="Helical" evidence="7">
    <location>
        <begin position="6"/>
        <end position="28"/>
    </location>
</feature>
<evidence type="ECO:0008006" key="9">
    <source>
        <dbReference type="Google" id="ProtNLM"/>
    </source>
</evidence>
<proteinExistence type="predicted"/>
<name>X0WWI9_9ZZZZ</name>
<dbReference type="EMBL" id="BARS01031026">
    <property type="protein sequence ID" value="GAG27557.1"/>
    <property type="molecule type" value="Genomic_DNA"/>
</dbReference>
<accession>X0WWI9</accession>
<feature type="transmembrane region" description="Helical" evidence="7">
    <location>
        <begin position="40"/>
        <end position="57"/>
    </location>
</feature>
<keyword evidence="2" id="KW-0813">Transport</keyword>
<comment type="caution">
    <text evidence="8">The sequence shown here is derived from an EMBL/GenBank/DDBJ whole genome shotgun (WGS) entry which is preliminary data.</text>
</comment>
<evidence type="ECO:0000256" key="5">
    <source>
        <dbReference type="ARBA" id="ARBA00022989"/>
    </source>
</evidence>
<comment type="subcellular location">
    <subcellularLocation>
        <location evidence="1">Cell membrane</location>
        <topology evidence="1">Multi-pass membrane protein</topology>
    </subcellularLocation>
</comment>
<protein>
    <recommendedName>
        <fullName evidence="9">Multiple resistance and pH regulation protein F</fullName>
    </recommendedName>
</protein>
<evidence type="ECO:0000313" key="8">
    <source>
        <dbReference type="EMBL" id="GAG27557.1"/>
    </source>
</evidence>
<evidence type="ECO:0000256" key="1">
    <source>
        <dbReference type="ARBA" id="ARBA00004651"/>
    </source>
</evidence>
<dbReference type="GO" id="GO:0005886">
    <property type="term" value="C:plasma membrane"/>
    <property type="evidence" value="ECO:0007669"/>
    <property type="project" value="UniProtKB-SubCell"/>
</dbReference>
<dbReference type="AlphaFoldDB" id="X0WWI9"/>
<dbReference type="Pfam" id="PF04066">
    <property type="entry name" value="MrpF_PhaF"/>
    <property type="match status" value="1"/>
</dbReference>
<keyword evidence="3" id="KW-1003">Cell membrane</keyword>
<evidence type="ECO:0000256" key="4">
    <source>
        <dbReference type="ARBA" id="ARBA00022692"/>
    </source>
</evidence>